<proteinExistence type="predicted"/>
<gene>
    <name evidence="1" type="ORF">CYMTET_18297</name>
</gene>
<protein>
    <submittedName>
        <fullName evidence="1">Uncharacterized protein</fullName>
    </submittedName>
</protein>
<dbReference type="AlphaFoldDB" id="A0AAE0G8Q5"/>
<accession>A0AAE0G8Q5</accession>
<evidence type="ECO:0000313" key="2">
    <source>
        <dbReference type="Proteomes" id="UP001190700"/>
    </source>
</evidence>
<organism evidence="1 2">
    <name type="scientific">Cymbomonas tetramitiformis</name>
    <dbReference type="NCBI Taxonomy" id="36881"/>
    <lineage>
        <taxon>Eukaryota</taxon>
        <taxon>Viridiplantae</taxon>
        <taxon>Chlorophyta</taxon>
        <taxon>Pyramimonadophyceae</taxon>
        <taxon>Pyramimonadales</taxon>
        <taxon>Pyramimonadaceae</taxon>
        <taxon>Cymbomonas</taxon>
    </lineage>
</organism>
<sequence length="231" mass="26537">MRISVRMFFERTYLEDSSPERNRFYDTNKFRLSLVFLKGKLESLVPNVTAERRDELHKLISLWLVRFRRPLSLPEHATEFRDIFDYIFKGQYIPPTAKIIMQNVLLLSAEGKQRVMESLRLLLEEGILPSLGGDVWSQGGISIFGILVYWLDDEFVLHERLLAALPFSSVSHTADELEKAAKLACAEFGIGKFVEAAGDVLPIDKICDFIHVTAPPLTRPWLLLHLLEFFA</sequence>
<keyword evidence="2" id="KW-1185">Reference proteome</keyword>
<name>A0AAE0G8Q5_9CHLO</name>
<reference evidence="1 2" key="1">
    <citation type="journal article" date="2015" name="Genome Biol. Evol.">
        <title>Comparative Genomics of a Bacterivorous Green Alga Reveals Evolutionary Causalities and Consequences of Phago-Mixotrophic Mode of Nutrition.</title>
        <authorList>
            <person name="Burns J.A."/>
            <person name="Paasch A."/>
            <person name="Narechania A."/>
            <person name="Kim E."/>
        </authorList>
    </citation>
    <scope>NUCLEOTIDE SEQUENCE [LARGE SCALE GENOMIC DNA]</scope>
    <source>
        <strain evidence="1 2">PLY_AMNH</strain>
    </source>
</reference>
<dbReference type="EMBL" id="LGRX02008459">
    <property type="protein sequence ID" value="KAK3273462.1"/>
    <property type="molecule type" value="Genomic_DNA"/>
</dbReference>
<evidence type="ECO:0000313" key="1">
    <source>
        <dbReference type="EMBL" id="KAK3273462.1"/>
    </source>
</evidence>
<comment type="caution">
    <text evidence="1">The sequence shown here is derived from an EMBL/GenBank/DDBJ whole genome shotgun (WGS) entry which is preliminary data.</text>
</comment>
<dbReference type="Proteomes" id="UP001190700">
    <property type="component" value="Unassembled WGS sequence"/>
</dbReference>